<dbReference type="HOGENOM" id="CLU_089389_1_0_1"/>
<keyword evidence="4" id="KW-1185">Reference proteome</keyword>
<dbReference type="OrthoDB" id="5388417at2759"/>
<evidence type="ECO:0000256" key="1">
    <source>
        <dbReference type="SAM" id="MobiDB-lite"/>
    </source>
</evidence>
<feature type="region of interest" description="Disordered" evidence="1">
    <location>
        <begin position="145"/>
        <end position="188"/>
    </location>
</feature>
<feature type="compositionally biased region" description="Basic and acidic residues" evidence="1">
    <location>
        <begin position="153"/>
        <end position="188"/>
    </location>
</feature>
<dbReference type="Proteomes" id="UP000054302">
    <property type="component" value="Unassembled WGS sequence"/>
</dbReference>
<accession>A0A0D1ZWH0</accession>
<reference evidence="3 4" key="1">
    <citation type="submission" date="2015-01" db="EMBL/GenBank/DDBJ databases">
        <title>The Genome Sequence of Exophiala mesophila CBS40295.</title>
        <authorList>
            <consortium name="The Broad Institute Genomics Platform"/>
            <person name="Cuomo C."/>
            <person name="de Hoog S."/>
            <person name="Gorbushina A."/>
            <person name="Stielow B."/>
            <person name="Teixiera M."/>
            <person name="Abouelleil A."/>
            <person name="Chapman S.B."/>
            <person name="Priest M."/>
            <person name="Young S.K."/>
            <person name="Wortman J."/>
            <person name="Nusbaum C."/>
            <person name="Birren B."/>
        </authorList>
    </citation>
    <scope>NUCLEOTIDE SEQUENCE [LARGE SCALE GENOMIC DNA]</scope>
    <source>
        <strain evidence="3 4">CBS 40295</strain>
    </source>
</reference>
<name>A0A0D1ZWH0_EXOME</name>
<proteinExistence type="predicted"/>
<dbReference type="GeneID" id="27323566"/>
<evidence type="ECO:0000313" key="3">
    <source>
        <dbReference type="EMBL" id="KIV91148.1"/>
    </source>
</evidence>
<feature type="transmembrane region" description="Helical" evidence="2">
    <location>
        <begin position="31"/>
        <end position="52"/>
    </location>
</feature>
<protein>
    <submittedName>
        <fullName evidence="3">Uncharacterized protein</fullName>
    </submittedName>
</protein>
<organism evidence="3 4">
    <name type="scientific">Exophiala mesophila</name>
    <name type="common">Black yeast-like fungus</name>
    <dbReference type="NCBI Taxonomy" id="212818"/>
    <lineage>
        <taxon>Eukaryota</taxon>
        <taxon>Fungi</taxon>
        <taxon>Dikarya</taxon>
        <taxon>Ascomycota</taxon>
        <taxon>Pezizomycotina</taxon>
        <taxon>Eurotiomycetes</taxon>
        <taxon>Chaetothyriomycetidae</taxon>
        <taxon>Chaetothyriales</taxon>
        <taxon>Herpotrichiellaceae</taxon>
        <taxon>Exophiala</taxon>
    </lineage>
</organism>
<sequence>MDLFAHSNFVQRRDAEDSTNEHISALEMNHLAFVFFALVASACFCCVALCFLRRRRMARRQQATSLPTYHQVSHHQRSPSVTNFGNGYKNESVFVYDEKMNLIHNSSSPTSTSVPEIHITFPDEEGKPSNSQNGRVVVVHITDSGSVGMGPLQRDDLPPYQKEDADRFQSLDLERIGGLREKEPLDRR</sequence>
<keyword evidence="2" id="KW-0812">Transmembrane</keyword>
<gene>
    <name evidence="3" type="ORF">PV10_05721</name>
</gene>
<evidence type="ECO:0000313" key="4">
    <source>
        <dbReference type="Proteomes" id="UP000054302"/>
    </source>
</evidence>
<evidence type="ECO:0000256" key="2">
    <source>
        <dbReference type="SAM" id="Phobius"/>
    </source>
</evidence>
<dbReference type="EMBL" id="KN847523">
    <property type="protein sequence ID" value="KIV91148.1"/>
    <property type="molecule type" value="Genomic_DNA"/>
</dbReference>
<keyword evidence="2" id="KW-0472">Membrane</keyword>
<dbReference type="RefSeq" id="XP_016222722.1">
    <property type="nucleotide sequence ID" value="XM_016370429.1"/>
</dbReference>
<dbReference type="VEuPathDB" id="FungiDB:PV10_05721"/>
<dbReference type="AlphaFoldDB" id="A0A0D1ZWH0"/>
<keyword evidence="2" id="KW-1133">Transmembrane helix</keyword>
<dbReference type="OMA" id="DRMGGLK"/>